<sequence>MIRILLVDDQKVIRQGLKALLESESDLQIVGLAENGKMGVSMAEQLQPDVVLVDMYMPIMDGAAATEIICQRCPDTKVLLLSSADDDKCIADALRAGAMGYLLKNASSEEVANAIRSVYKGYTQLSPGLLKKVMNRNPPTTEAETSSADLTALEKRLLLILKDSDTLDSSSIDAFTGLISSPSEAKKLLPHLKQKLERQPDHVLAYYILGILLFEYQHQAKVALNCWRKGFKQALSQGISLEGLFLFCQSISLISPDEAYIGIKQVLDTHGKLVPASTLGAMAERVFGPESECTQVLTIAWQIRQMNTLLDEHYPLKSKLDDLNIRFAMPGRKKQVYSL</sequence>
<feature type="domain" description="Response regulatory" evidence="3">
    <location>
        <begin position="3"/>
        <end position="119"/>
    </location>
</feature>
<proteinExistence type="predicted"/>
<dbReference type="InterPro" id="IPR058245">
    <property type="entry name" value="NreC/VraR/RcsB-like_REC"/>
</dbReference>
<dbReference type="InterPro" id="IPR001789">
    <property type="entry name" value="Sig_transdc_resp-reg_receiver"/>
</dbReference>
<keyword evidence="5" id="KW-1185">Reference proteome</keyword>
<dbReference type="CDD" id="cd17535">
    <property type="entry name" value="REC_NarL-like"/>
    <property type="match status" value="1"/>
</dbReference>
<dbReference type="HOGENOM" id="CLU_817901_0_0_3"/>
<accession>B0C4N6</accession>
<dbReference type="SMART" id="SM00448">
    <property type="entry name" value="REC"/>
    <property type="match status" value="1"/>
</dbReference>
<dbReference type="eggNOG" id="COG2197">
    <property type="taxonomic scope" value="Bacteria"/>
</dbReference>
<dbReference type="InterPro" id="IPR039420">
    <property type="entry name" value="WalR-like"/>
</dbReference>
<name>B0C4N6_ACAM1</name>
<dbReference type="PANTHER" id="PTHR43214">
    <property type="entry name" value="TWO-COMPONENT RESPONSE REGULATOR"/>
    <property type="match status" value="1"/>
</dbReference>
<evidence type="ECO:0000313" key="4">
    <source>
        <dbReference type="EMBL" id="ABW29919.1"/>
    </source>
</evidence>
<evidence type="ECO:0000259" key="3">
    <source>
        <dbReference type="PROSITE" id="PS50110"/>
    </source>
</evidence>
<gene>
    <name evidence="4" type="ordered locus">AM1_4948</name>
</gene>
<dbReference type="PROSITE" id="PS50110">
    <property type="entry name" value="RESPONSE_REGULATORY"/>
    <property type="match status" value="1"/>
</dbReference>
<dbReference type="Proteomes" id="UP000000268">
    <property type="component" value="Chromosome"/>
</dbReference>
<dbReference type="PANTHER" id="PTHR43214:SF43">
    <property type="entry name" value="TWO-COMPONENT RESPONSE REGULATOR"/>
    <property type="match status" value="1"/>
</dbReference>
<dbReference type="Pfam" id="PF00072">
    <property type="entry name" value="Response_reg"/>
    <property type="match status" value="1"/>
</dbReference>
<feature type="modified residue" description="4-aspartylphosphate" evidence="2">
    <location>
        <position position="54"/>
    </location>
</feature>
<dbReference type="Gene3D" id="3.40.50.2300">
    <property type="match status" value="1"/>
</dbReference>
<dbReference type="GO" id="GO:0000160">
    <property type="term" value="P:phosphorelay signal transduction system"/>
    <property type="evidence" value="ECO:0007669"/>
    <property type="project" value="InterPro"/>
</dbReference>
<dbReference type="GO" id="GO:0003677">
    <property type="term" value="F:DNA binding"/>
    <property type="evidence" value="ECO:0007669"/>
    <property type="project" value="UniProtKB-KW"/>
</dbReference>
<dbReference type="KEGG" id="amr:AM1_4948"/>
<dbReference type="AlphaFoldDB" id="B0C4N6"/>
<dbReference type="STRING" id="329726.AM1_4948"/>
<dbReference type="InterPro" id="IPR011006">
    <property type="entry name" value="CheY-like_superfamily"/>
</dbReference>
<dbReference type="EMBL" id="CP000828">
    <property type="protein sequence ID" value="ABW29919.1"/>
    <property type="molecule type" value="Genomic_DNA"/>
</dbReference>
<evidence type="ECO:0000256" key="1">
    <source>
        <dbReference type="ARBA" id="ARBA00023125"/>
    </source>
</evidence>
<evidence type="ECO:0000256" key="2">
    <source>
        <dbReference type="PROSITE-ProRule" id="PRU00169"/>
    </source>
</evidence>
<protein>
    <submittedName>
        <fullName evidence="4">Response regulator</fullName>
    </submittedName>
</protein>
<organism evidence="4 5">
    <name type="scientific">Acaryochloris marina (strain MBIC 11017)</name>
    <dbReference type="NCBI Taxonomy" id="329726"/>
    <lineage>
        <taxon>Bacteria</taxon>
        <taxon>Bacillati</taxon>
        <taxon>Cyanobacteriota</taxon>
        <taxon>Cyanophyceae</taxon>
        <taxon>Acaryochloridales</taxon>
        <taxon>Acaryochloridaceae</taxon>
        <taxon>Acaryochloris</taxon>
    </lineage>
</organism>
<evidence type="ECO:0000313" key="5">
    <source>
        <dbReference type="Proteomes" id="UP000000268"/>
    </source>
</evidence>
<dbReference type="OrthoDB" id="9790669at2"/>
<dbReference type="SUPFAM" id="SSF52172">
    <property type="entry name" value="CheY-like"/>
    <property type="match status" value="1"/>
</dbReference>
<keyword evidence="2" id="KW-0597">Phosphoprotein</keyword>
<keyword evidence="1" id="KW-0238">DNA-binding</keyword>
<reference evidence="4 5" key="1">
    <citation type="journal article" date="2008" name="Proc. Natl. Acad. Sci. U.S.A.">
        <title>Niche adaptation and genome expansion in the chlorophyll d-producing cyanobacterium Acaryochloris marina.</title>
        <authorList>
            <person name="Swingley W.D."/>
            <person name="Chen M."/>
            <person name="Cheung P.C."/>
            <person name="Conrad A.L."/>
            <person name="Dejesa L.C."/>
            <person name="Hao J."/>
            <person name="Honchak B.M."/>
            <person name="Karbach L.E."/>
            <person name="Kurdoglu A."/>
            <person name="Lahiri S."/>
            <person name="Mastrian S.D."/>
            <person name="Miyashita H."/>
            <person name="Page L."/>
            <person name="Ramakrishna P."/>
            <person name="Satoh S."/>
            <person name="Sattley W.M."/>
            <person name="Shimada Y."/>
            <person name="Taylor H.L."/>
            <person name="Tomo T."/>
            <person name="Tsuchiya T."/>
            <person name="Wang Z.T."/>
            <person name="Raymond J."/>
            <person name="Mimuro M."/>
            <person name="Blankenship R.E."/>
            <person name="Touchman J.W."/>
        </authorList>
    </citation>
    <scope>NUCLEOTIDE SEQUENCE [LARGE SCALE GENOMIC DNA]</scope>
    <source>
        <strain evidence="5">MBIC 11017</strain>
    </source>
</reference>
<dbReference type="RefSeq" id="WP_012165192.1">
    <property type="nucleotide sequence ID" value="NC_009925.1"/>
</dbReference>